<sequence length="339" mass="35310">MKLLVLGGSVFLSRAVAAEAVARGHEVVAANRGRSGPVPDGVRHVVADRAEALPAALMDEAFDAVVDVSRTPSHVRRAVAALPDAHWVFVSTINVYADDSDPGGPGAGRLRDPEPDDVDAAGSPEAYGAMKVACESLVREGAATSAVVRPGLIVGPEDPSGRFAYWPARLQRVLDGARDVLAPNDPADPVSVLDVRDLAAWVVDLAERRTEGVFDAVGPVTPIGALLAAVARGVGAEPRWVWAASDRLEAADVRPWSGERSLPLWLPRPEYDGLPAHDAGPAIAAGLSPRPFEDTARDTLAWLRETPGAVVTGLTAAEEADILAGLRADADRAGADAGV</sequence>
<dbReference type="Gene3D" id="3.40.50.720">
    <property type="entry name" value="NAD(P)-binding Rossmann-like Domain"/>
    <property type="match status" value="1"/>
</dbReference>
<comment type="caution">
    <text evidence="2">The sequence shown here is derived from an EMBL/GenBank/DDBJ whole genome shotgun (WGS) entry which is preliminary data.</text>
</comment>
<keyword evidence="3" id="KW-1185">Reference proteome</keyword>
<dbReference type="RefSeq" id="WP_416342983.1">
    <property type="nucleotide sequence ID" value="NZ_JALQCY010000002.1"/>
</dbReference>
<dbReference type="SUPFAM" id="SSF51735">
    <property type="entry name" value="NAD(P)-binding Rossmann-fold domains"/>
    <property type="match status" value="1"/>
</dbReference>
<organism evidence="2 3">
    <name type="scientific">Isoptericola peretonis</name>
    <dbReference type="NCBI Taxonomy" id="2918523"/>
    <lineage>
        <taxon>Bacteria</taxon>
        <taxon>Bacillati</taxon>
        <taxon>Actinomycetota</taxon>
        <taxon>Actinomycetes</taxon>
        <taxon>Micrococcales</taxon>
        <taxon>Promicromonosporaceae</taxon>
        <taxon>Isoptericola</taxon>
    </lineage>
</organism>
<feature type="region of interest" description="Disordered" evidence="1">
    <location>
        <begin position="100"/>
        <end position="123"/>
    </location>
</feature>
<accession>A0ABT0J0T5</accession>
<dbReference type="EMBL" id="JALQCY010000002">
    <property type="protein sequence ID" value="MCK9793117.1"/>
    <property type="molecule type" value="Genomic_DNA"/>
</dbReference>
<evidence type="ECO:0000313" key="3">
    <source>
        <dbReference type="Proteomes" id="UP001651050"/>
    </source>
</evidence>
<dbReference type="Proteomes" id="UP001651050">
    <property type="component" value="Unassembled WGS sequence"/>
</dbReference>
<evidence type="ECO:0000256" key="1">
    <source>
        <dbReference type="SAM" id="MobiDB-lite"/>
    </source>
</evidence>
<proteinExistence type="predicted"/>
<protein>
    <submittedName>
        <fullName evidence="2">Epimerase</fullName>
    </submittedName>
</protein>
<reference evidence="2 3" key="1">
    <citation type="submission" date="2022-02" db="EMBL/GenBank/DDBJ databases">
        <title>The car tank lid bacteriome: a reservoir of bacteria with potential in bioremediation of fuel.</title>
        <authorList>
            <person name="Vidal-Verdu A."/>
            <person name="Gomez-Martinez D."/>
            <person name="Latorre-Perez A."/>
            <person name="Pereto J."/>
            <person name="Porcar M."/>
        </authorList>
    </citation>
    <scope>NUCLEOTIDE SEQUENCE [LARGE SCALE GENOMIC DNA]</scope>
    <source>
        <strain evidence="2 3">4D.3</strain>
    </source>
</reference>
<evidence type="ECO:0000313" key="2">
    <source>
        <dbReference type="EMBL" id="MCK9793117.1"/>
    </source>
</evidence>
<dbReference type="InterPro" id="IPR036291">
    <property type="entry name" value="NAD(P)-bd_dom_sf"/>
</dbReference>
<name>A0ABT0J0T5_9MICO</name>
<gene>
    <name evidence="2" type="ORF">M1843_05070</name>
</gene>